<keyword evidence="2" id="KW-1185">Reference proteome</keyword>
<dbReference type="Ensembl" id="ENSANAT00000060021.1">
    <property type="protein sequence ID" value="ENSANAP00000041905.1"/>
    <property type="gene ID" value="ENSANAG00000038224.1"/>
</dbReference>
<reference evidence="1" key="1">
    <citation type="submission" date="2025-08" db="UniProtKB">
        <authorList>
            <consortium name="Ensembl"/>
        </authorList>
    </citation>
    <scope>IDENTIFICATION</scope>
</reference>
<proteinExistence type="predicted"/>
<dbReference type="Proteomes" id="UP000233020">
    <property type="component" value="Unplaced"/>
</dbReference>
<accession>A0A2K5F8Z1</accession>
<name>A0A2K5F8Z1_AOTNA</name>
<protein>
    <submittedName>
        <fullName evidence="1">Crystallin zeta like 1</fullName>
    </submittedName>
</protein>
<gene>
    <name evidence="1" type="primary">CRYZL1</name>
</gene>
<dbReference type="GeneTree" id="ENSGT00390000013113"/>
<dbReference type="AlphaFoldDB" id="A0A2K5F8Z1"/>
<evidence type="ECO:0000313" key="1">
    <source>
        <dbReference type="Ensembl" id="ENSANAP00000041905.1"/>
    </source>
</evidence>
<organism evidence="1 2">
    <name type="scientific">Aotus nancymaae</name>
    <name type="common">Ma's night monkey</name>
    <dbReference type="NCBI Taxonomy" id="37293"/>
    <lineage>
        <taxon>Eukaryota</taxon>
        <taxon>Metazoa</taxon>
        <taxon>Chordata</taxon>
        <taxon>Craniata</taxon>
        <taxon>Vertebrata</taxon>
        <taxon>Euteleostomi</taxon>
        <taxon>Mammalia</taxon>
        <taxon>Eutheria</taxon>
        <taxon>Euarchontoglires</taxon>
        <taxon>Primates</taxon>
        <taxon>Haplorrhini</taxon>
        <taxon>Platyrrhini</taxon>
        <taxon>Aotidae</taxon>
        <taxon>Aotus</taxon>
    </lineage>
</organism>
<reference evidence="1" key="2">
    <citation type="submission" date="2025-09" db="UniProtKB">
        <authorList>
            <consortium name="Ensembl"/>
        </authorList>
    </citation>
    <scope>IDENTIFICATION</scope>
</reference>
<sequence length="23" mass="2769">MWLSQICPLHSAKQRNNLERDTQ</sequence>
<evidence type="ECO:0000313" key="2">
    <source>
        <dbReference type="Proteomes" id="UP000233020"/>
    </source>
</evidence>